<keyword evidence="1" id="KW-1133">Transmembrane helix</keyword>
<protein>
    <recommendedName>
        <fullName evidence="4">Biopolymer transporter ExbD</fullName>
    </recommendedName>
</protein>
<dbReference type="OrthoDB" id="9793581at2"/>
<keyword evidence="3" id="KW-1185">Reference proteome</keyword>
<evidence type="ECO:0008006" key="4">
    <source>
        <dbReference type="Google" id="ProtNLM"/>
    </source>
</evidence>
<accession>A0A5B8URB4</accession>
<dbReference type="EMBL" id="CP042436">
    <property type="protein sequence ID" value="QEC61432.1"/>
    <property type="molecule type" value="Genomic_DNA"/>
</dbReference>
<dbReference type="Proteomes" id="UP000321479">
    <property type="component" value="Chromosome"/>
</dbReference>
<organism evidence="2 3">
    <name type="scientific">Mucilaginibacter ginsenosidivorans</name>
    <dbReference type="NCBI Taxonomy" id="398053"/>
    <lineage>
        <taxon>Bacteria</taxon>
        <taxon>Pseudomonadati</taxon>
        <taxon>Bacteroidota</taxon>
        <taxon>Sphingobacteriia</taxon>
        <taxon>Sphingobacteriales</taxon>
        <taxon>Sphingobacteriaceae</taxon>
        <taxon>Mucilaginibacter</taxon>
    </lineage>
</organism>
<evidence type="ECO:0000313" key="3">
    <source>
        <dbReference type="Proteomes" id="UP000321479"/>
    </source>
</evidence>
<feature type="transmembrane region" description="Helical" evidence="1">
    <location>
        <begin position="12"/>
        <end position="31"/>
    </location>
</feature>
<dbReference type="RefSeq" id="WP_147030009.1">
    <property type="nucleotide sequence ID" value="NZ_CP042436.1"/>
</dbReference>
<keyword evidence="1" id="KW-0812">Transmembrane</keyword>
<evidence type="ECO:0000256" key="1">
    <source>
        <dbReference type="SAM" id="Phobius"/>
    </source>
</evidence>
<sequence>MRRPSKHLDHLALTMRIAIDVGFIVVIFLMVTGKLRRPTPFVQIRNIQLPYSTLTSISDLDGELAIIYFVKGRVMLQLPDTIKTQTLVAMGEKYHVAFSDTEINKFKKMDLIEVPLGTLKQFINEYDSGSFDNKLMGIRFDSPNNELGDWITESNKVSKNTTGDKLHFYLYGDRSEQYSVVRKIFNVLQDRGVNKWSLLTWTKSRQ</sequence>
<proteinExistence type="predicted"/>
<dbReference type="AlphaFoldDB" id="A0A5B8URB4"/>
<reference evidence="2 3" key="1">
    <citation type="journal article" date="2017" name="Curr. Microbiol.">
        <title>Mucilaginibacter ginsenosidivorans sp. nov., Isolated from Soil of Ginseng Field.</title>
        <authorList>
            <person name="Kim M.M."/>
            <person name="Siddiqi M.Z."/>
            <person name="Im W.T."/>
        </authorList>
    </citation>
    <scope>NUCLEOTIDE SEQUENCE [LARGE SCALE GENOMIC DNA]</scope>
    <source>
        <strain evidence="2 3">Gsoil 3017</strain>
    </source>
</reference>
<keyword evidence="1" id="KW-0472">Membrane</keyword>
<gene>
    <name evidence="2" type="ORF">FRZ54_02145</name>
</gene>
<name>A0A5B8URB4_9SPHI</name>
<dbReference type="KEGG" id="mgin:FRZ54_02145"/>
<evidence type="ECO:0000313" key="2">
    <source>
        <dbReference type="EMBL" id="QEC61432.1"/>
    </source>
</evidence>